<organism evidence="2 3">
    <name type="scientific">Patella caerulea</name>
    <name type="common">Rayed Mediterranean limpet</name>
    <dbReference type="NCBI Taxonomy" id="87958"/>
    <lineage>
        <taxon>Eukaryota</taxon>
        <taxon>Metazoa</taxon>
        <taxon>Spiralia</taxon>
        <taxon>Lophotrochozoa</taxon>
        <taxon>Mollusca</taxon>
        <taxon>Gastropoda</taxon>
        <taxon>Patellogastropoda</taxon>
        <taxon>Patelloidea</taxon>
        <taxon>Patellidae</taxon>
        <taxon>Patella</taxon>
    </lineage>
</organism>
<evidence type="ECO:0000313" key="2">
    <source>
        <dbReference type="EMBL" id="KAK6195374.1"/>
    </source>
</evidence>
<sequence>MQTANLRSLLCLEKIGKVEAESIIEEREVLGIITMADATEVTGLQPDIWHKWVDEGRITFGVVFNGRQVETPQALTVPQFETSQAKFYDQKCDALFSLQCETTESLEGMLTSVLERVGLQLPSSETMKHQTTSPPVTSATVTPHPLIETPDPVNLLDVAPKNSKSGRPNAQSSVPADDSSSISEALSPPANDICGVTERPAEARTLNPQLRKDVAWIKDAMFDTHLLCNDTRFTQHKLLQSQRHFCRYNCTLQNRGYQNSGGRYSSDRNWSQFPNLYVHPSQHSCRKFARSSGHSQGLVPIFCPTNYLGILLTTTHDQHIQSPPASGNATDGDITIL</sequence>
<proteinExistence type="predicted"/>
<gene>
    <name evidence="2" type="ORF">SNE40_000821</name>
</gene>
<comment type="caution">
    <text evidence="2">The sequence shown here is derived from an EMBL/GenBank/DDBJ whole genome shotgun (WGS) entry which is preliminary data.</text>
</comment>
<dbReference type="Proteomes" id="UP001347796">
    <property type="component" value="Unassembled WGS sequence"/>
</dbReference>
<protein>
    <submittedName>
        <fullName evidence="2">Uncharacterized protein</fullName>
    </submittedName>
</protein>
<reference evidence="2 3" key="1">
    <citation type="submission" date="2024-01" db="EMBL/GenBank/DDBJ databases">
        <title>The genome of the rayed Mediterranean limpet Patella caerulea (Linnaeus, 1758).</title>
        <authorList>
            <person name="Anh-Thu Weber A."/>
            <person name="Halstead-Nussloch G."/>
        </authorList>
    </citation>
    <scope>NUCLEOTIDE SEQUENCE [LARGE SCALE GENOMIC DNA]</scope>
    <source>
        <strain evidence="2">AATW-2023a</strain>
        <tissue evidence="2">Whole specimen</tissue>
    </source>
</reference>
<dbReference type="AlphaFoldDB" id="A0AAN8QHD9"/>
<keyword evidence="3" id="KW-1185">Reference proteome</keyword>
<accession>A0AAN8QHD9</accession>
<feature type="compositionally biased region" description="Low complexity" evidence="1">
    <location>
        <begin position="131"/>
        <end position="145"/>
    </location>
</feature>
<feature type="region of interest" description="Disordered" evidence="1">
    <location>
        <begin position="124"/>
        <end position="193"/>
    </location>
</feature>
<feature type="compositionally biased region" description="Polar residues" evidence="1">
    <location>
        <begin position="162"/>
        <end position="171"/>
    </location>
</feature>
<feature type="compositionally biased region" description="Low complexity" evidence="1">
    <location>
        <begin position="172"/>
        <end position="183"/>
    </location>
</feature>
<dbReference type="EMBL" id="JAZGQO010000001">
    <property type="protein sequence ID" value="KAK6195374.1"/>
    <property type="molecule type" value="Genomic_DNA"/>
</dbReference>
<evidence type="ECO:0000256" key="1">
    <source>
        <dbReference type="SAM" id="MobiDB-lite"/>
    </source>
</evidence>
<evidence type="ECO:0000313" key="3">
    <source>
        <dbReference type="Proteomes" id="UP001347796"/>
    </source>
</evidence>
<name>A0AAN8QHD9_PATCE</name>